<dbReference type="EMBL" id="JACHLI010000018">
    <property type="protein sequence ID" value="MBB4865359.1"/>
    <property type="molecule type" value="Genomic_DNA"/>
</dbReference>
<comment type="caution">
    <text evidence="1">The sequence shown here is derived from an EMBL/GenBank/DDBJ whole genome shotgun (WGS) entry which is preliminary data.</text>
</comment>
<gene>
    <name evidence="1" type="ORF">HNP46_004240</name>
</gene>
<reference evidence="1 2" key="1">
    <citation type="submission" date="2020-08" db="EMBL/GenBank/DDBJ databases">
        <title>Functional genomics of gut bacteria from endangered species of beetles.</title>
        <authorList>
            <person name="Carlos-Shanley C."/>
        </authorList>
    </citation>
    <scope>NUCLEOTIDE SEQUENCE [LARGE SCALE GENOMIC DNA]</scope>
    <source>
        <strain evidence="1 2">S00179</strain>
    </source>
</reference>
<protein>
    <submittedName>
        <fullName evidence="1">Uncharacterized protein</fullName>
    </submittedName>
</protein>
<evidence type="ECO:0000313" key="2">
    <source>
        <dbReference type="Proteomes" id="UP000566995"/>
    </source>
</evidence>
<dbReference type="RefSeq" id="WP_184592758.1">
    <property type="nucleotide sequence ID" value="NZ_JACHLI010000018.1"/>
</dbReference>
<sequence length="135" mass="15649">MSRARIREACGFYLESWVEMEATMREANAYLRDVRTDPTNDDTPQDQDMAFLAWEIHYEEGRVAEVQSELGFEYELDGWFAMLAAYDCEDLALALADALVRHDITSREYCSLCNIEYGSPHEKTAQILNRFGYLQ</sequence>
<evidence type="ECO:0000313" key="1">
    <source>
        <dbReference type="EMBL" id="MBB4865359.1"/>
    </source>
</evidence>
<dbReference type="AlphaFoldDB" id="A0A7W7KN34"/>
<proteinExistence type="predicted"/>
<organism evidence="1 2">
    <name type="scientific">Pseudomonas nitroreducens</name>
    <dbReference type="NCBI Taxonomy" id="46680"/>
    <lineage>
        <taxon>Bacteria</taxon>
        <taxon>Pseudomonadati</taxon>
        <taxon>Pseudomonadota</taxon>
        <taxon>Gammaproteobacteria</taxon>
        <taxon>Pseudomonadales</taxon>
        <taxon>Pseudomonadaceae</taxon>
        <taxon>Pseudomonas</taxon>
    </lineage>
</organism>
<accession>A0A7W7KN34</accession>
<dbReference type="Proteomes" id="UP000566995">
    <property type="component" value="Unassembled WGS sequence"/>
</dbReference>
<name>A0A7W7KN34_PSENT</name>